<dbReference type="Pfam" id="PF01588">
    <property type="entry name" value="tRNA_bind"/>
    <property type="match status" value="1"/>
</dbReference>
<dbReference type="InterPro" id="IPR041616">
    <property type="entry name" value="PheRS_beta_core"/>
</dbReference>
<feature type="domain" description="FDX-ACB" evidence="18">
    <location>
        <begin position="697"/>
        <end position="790"/>
    </location>
</feature>
<dbReference type="InterPro" id="IPR005121">
    <property type="entry name" value="Fdx_antiC-bd"/>
</dbReference>
<evidence type="ECO:0000259" key="18">
    <source>
        <dbReference type="PROSITE" id="PS51447"/>
    </source>
</evidence>
<dbReference type="SUPFAM" id="SSF56037">
    <property type="entry name" value="PheT/TilS domain"/>
    <property type="match status" value="1"/>
</dbReference>
<comment type="catalytic activity">
    <reaction evidence="14 15">
        <text>tRNA(Phe) + L-phenylalanine + ATP = L-phenylalanyl-tRNA(Phe) + AMP + diphosphate + H(+)</text>
        <dbReference type="Rhea" id="RHEA:19413"/>
        <dbReference type="Rhea" id="RHEA-COMP:9668"/>
        <dbReference type="Rhea" id="RHEA-COMP:9699"/>
        <dbReference type="ChEBI" id="CHEBI:15378"/>
        <dbReference type="ChEBI" id="CHEBI:30616"/>
        <dbReference type="ChEBI" id="CHEBI:33019"/>
        <dbReference type="ChEBI" id="CHEBI:58095"/>
        <dbReference type="ChEBI" id="CHEBI:78442"/>
        <dbReference type="ChEBI" id="CHEBI:78531"/>
        <dbReference type="ChEBI" id="CHEBI:456215"/>
        <dbReference type="EC" id="6.1.1.20"/>
    </reaction>
</comment>
<dbReference type="Gene3D" id="3.30.930.10">
    <property type="entry name" value="Bira Bifunctional Protein, Domain 2"/>
    <property type="match status" value="1"/>
</dbReference>
<keyword evidence="21" id="KW-1185">Reference proteome</keyword>
<dbReference type="Proteomes" id="UP000001302">
    <property type="component" value="Chromosome"/>
</dbReference>
<keyword evidence="9 15" id="KW-0067">ATP-binding</keyword>
<evidence type="ECO:0000313" key="21">
    <source>
        <dbReference type="Proteomes" id="UP000001302"/>
    </source>
</evidence>
<dbReference type="InterPro" id="IPR009061">
    <property type="entry name" value="DNA-bd_dom_put_sf"/>
</dbReference>
<evidence type="ECO:0000259" key="17">
    <source>
        <dbReference type="PROSITE" id="PS50886"/>
    </source>
</evidence>
<evidence type="ECO:0000256" key="16">
    <source>
        <dbReference type="PROSITE-ProRule" id="PRU00209"/>
    </source>
</evidence>
<keyword evidence="11 16" id="KW-0694">RNA-binding</keyword>
<dbReference type="InterPro" id="IPR005147">
    <property type="entry name" value="tRNA_synthase_B5-dom"/>
</dbReference>
<dbReference type="CDD" id="cd00769">
    <property type="entry name" value="PheRS_beta_core"/>
    <property type="match status" value="1"/>
</dbReference>
<dbReference type="PROSITE" id="PS51447">
    <property type="entry name" value="FDX_ACB"/>
    <property type="match status" value="1"/>
</dbReference>
<evidence type="ECO:0000256" key="6">
    <source>
        <dbReference type="ARBA" id="ARBA00022598"/>
    </source>
</evidence>
<dbReference type="InterPro" id="IPR033714">
    <property type="entry name" value="tRNA_bind_bactPheRS"/>
</dbReference>
<protein>
    <recommendedName>
        <fullName evidence="15">Phenylalanine--tRNA ligase beta subunit</fullName>
        <ecNumber evidence="15">6.1.1.20</ecNumber>
    </recommendedName>
    <alternativeName>
        <fullName evidence="15">Phenylalanyl-tRNA synthetase beta subunit</fullName>
        <shortName evidence="15">PheRS</shortName>
    </alternativeName>
</protein>
<evidence type="ECO:0000256" key="9">
    <source>
        <dbReference type="ARBA" id="ARBA00022840"/>
    </source>
</evidence>
<evidence type="ECO:0000313" key="20">
    <source>
        <dbReference type="EMBL" id="ADM08977.1"/>
    </source>
</evidence>
<dbReference type="Pfam" id="PF03483">
    <property type="entry name" value="B3_4"/>
    <property type="match status" value="1"/>
</dbReference>
<dbReference type="SMART" id="SM00874">
    <property type="entry name" value="B5"/>
    <property type="match status" value="1"/>
</dbReference>
<evidence type="ECO:0000256" key="7">
    <source>
        <dbReference type="ARBA" id="ARBA00022723"/>
    </source>
</evidence>
<keyword evidence="7 15" id="KW-0479">Metal-binding</keyword>
<dbReference type="Pfam" id="PF03484">
    <property type="entry name" value="B5"/>
    <property type="match status" value="1"/>
</dbReference>
<accession>E0TF59</accession>
<evidence type="ECO:0000256" key="4">
    <source>
        <dbReference type="ARBA" id="ARBA00022490"/>
    </source>
</evidence>
<evidence type="ECO:0000256" key="14">
    <source>
        <dbReference type="ARBA" id="ARBA00049255"/>
    </source>
</evidence>
<dbReference type="HAMAP" id="MF_00283">
    <property type="entry name" value="Phe_tRNA_synth_beta1"/>
    <property type="match status" value="1"/>
</dbReference>
<dbReference type="eggNOG" id="COG0072">
    <property type="taxonomic scope" value="Bacteria"/>
</dbReference>
<dbReference type="STRING" id="314260.PB2503_04512"/>
<dbReference type="InterPro" id="IPR002547">
    <property type="entry name" value="tRNA-bd_dom"/>
</dbReference>
<evidence type="ECO:0000256" key="12">
    <source>
        <dbReference type="ARBA" id="ARBA00022917"/>
    </source>
</evidence>
<dbReference type="PANTHER" id="PTHR10947">
    <property type="entry name" value="PHENYLALANYL-TRNA SYNTHETASE BETA CHAIN AND LEUCINE-RICH REPEAT-CONTAINING PROTEIN 47"/>
    <property type="match status" value="1"/>
</dbReference>
<dbReference type="GO" id="GO:0000049">
    <property type="term" value="F:tRNA binding"/>
    <property type="evidence" value="ECO:0007669"/>
    <property type="project" value="UniProtKB-UniRule"/>
</dbReference>
<dbReference type="InterPro" id="IPR045060">
    <property type="entry name" value="Phe-tRNA-ligase_IIc_bsu"/>
</dbReference>
<dbReference type="SMART" id="SM00896">
    <property type="entry name" value="FDX-ACB"/>
    <property type="match status" value="1"/>
</dbReference>
<evidence type="ECO:0000256" key="15">
    <source>
        <dbReference type="HAMAP-Rule" id="MF_00283"/>
    </source>
</evidence>
<dbReference type="NCBIfam" id="NF045760">
    <property type="entry name" value="YtpR"/>
    <property type="match status" value="1"/>
</dbReference>
<evidence type="ECO:0000256" key="1">
    <source>
        <dbReference type="ARBA" id="ARBA00004496"/>
    </source>
</evidence>
<name>E0TF59_PARBH</name>
<dbReference type="OrthoDB" id="9805455at2"/>
<dbReference type="GO" id="GO:0000287">
    <property type="term" value="F:magnesium ion binding"/>
    <property type="evidence" value="ECO:0007669"/>
    <property type="project" value="UniProtKB-UniRule"/>
</dbReference>
<dbReference type="SUPFAM" id="SSF46955">
    <property type="entry name" value="Putative DNA-binding domain"/>
    <property type="match status" value="1"/>
</dbReference>
<dbReference type="NCBIfam" id="TIGR00472">
    <property type="entry name" value="pheT_bact"/>
    <property type="match status" value="1"/>
</dbReference>
<dbReference type="Pfam" id="PF03147">
    <property type="entry name" value="FDX-ACB"/>
    <property type="match status" value="1"/>
</dbReference>
<evidence type="ECO:0000256" key="3">
    <source>
        <dbReference type="ARBA" id="ARBA00011209"/>
    </source>
</evidence>
<evidence type="ECO:0000259" key="19">
    <source>
        <dbReference type="PROSITE" id="PS51483"/>
    </source>
</evidence>
<keyword evidence="4 15" id="KW-0963">Cytoplasm</keyword>
<dbReference type="RefSeq" id="WP_013299951.1">
    <property type="nucleotide sequence ID" value="NC_014414.1"/>
</dbReference>
<dbReference type="GO" id="GO:0006432">
    <property type="term" value="P:phenylalanyl-tRNA aminoacylation"/>
    <property type="evidence" value="ECO:0007669"/>
    <property type="project" value="UniProtKB-UniRule"/>
</dbReference>
<dbReference type="eggNOG" id="COG0073">
    <property type="taxonomic scope" value="Bacteria"/>
</dbReference>
<keyword evidence="13 15" id="KW-0030">Aminoacyl-tRNA synthetase</keyword>
<dbReference type="GO" id="GO:0009328">
    <property type="term" value="C:phenylalanine-tRNA ligase complex"/>
    <property type="evidence" value="ECO:0007669"/>
    <property type="project" value="TreeGrafter"/>
</dbReference>
<dbReference type="FunFam" id="2.40.50.140:FF:000045">
    <property type="entry name" value="Phenylalanine--tRNA ligase beta subunit"/>
    <property type="match status" value="1"/>
</dbReference>
<evidence type="ECO:0000256" key="8">
    <source>
        <dbReference type="ARBA" id="ARBA00022741"/>
    </source>
</evidence>
<reference evidence="20 21" key="2">
    <citation type="journal article" date="2011" name="J. Bacteriol.">
        <title>Complete genome sequence of strain HTCC2503T of Parvularcula bermudensis, the type species of the order "Parvularculales" in the class Alphaproteobacteria.</title>
        <authorList>
            <person name="Oh H.M."/>
            <person name="Kang I."/>
            <person name="Vergin K.L."/>
            <person name="Kang D."/>
            <person name="Rhee K.H."/>
            <person name="Giovannoni S.J."/>
            <person name="Cho J.C."/>
        </authorList>
    </citation>
    <scope>NUCLEOTIDE SEQUENCE [LARGE SCALE GENOMIC DNA]</scope>
    <source>
        <strain evidence="21">ATCC BAA-594 / HTCC2503 / KCTC 12087</strain>
    </source>
</reference>
<dbReference type="PROSITE" id="PS51483">
    <property type="entry name" value="B5"/>
    <property type="match status" value="1"/>
</dbReference>
<keyword evidence="12 15" id="KW-0648">Protein biosynthesis</keyword>
<dbReference type="PANTHER" id="PTHR10947:SF0">
    <property type="entry name" value="PHENYLALANINE--TRNA LIGASE BETA SUBUNIT"/>
    <property type="match status" value="1"/>
</dbReference>
<dbReference type="SMART" id="SM00873">
    <property type="entry name" value="B3_4"/>
    <property type="match status" value="1"/>
</dbReference>
<dbReference type="InterPro" id="IPR012340">
    <property type="entry name" value="NA-bd_OB-fold"/>
</dbReference>
<organism evidence="20 21">
    <name type="scientific">Parvularcula bermudensis (strain ATCC BAA-594 / HTCC2503 / KCTC 12087)</name>
    <dbReference type="NCBI Taxonomy" id="314260"/>
    <lineage>
        <taxon>Bacteria</taxon>
        <taxon>Pseudomonadati</taxon>
        <taxon>Pseudomonadota</taxon>
        <taxon>Alphaproteobacteria</taxon>
        <taxon>Parvularculales</taxon>
        <taxon>Parvularculaceae</taxon>
        <taxon>Parvularcula</taxon>
    </lineage>
</organism>
<dbReference type="EMBL" id="CP002156">
    <property type="protein sequence ID" value="ADM08977.1"/>
    <property type="molecule type" value="Genomic_DNA"/>
</dbReference>
<dbReference type="SUPFAM" id="SSF54991">
    <property type="entry name" value="Anticodon-binding domain of PheRS"/>
    <property type="match status" value="1"/>
</dbReference>
<comment type="subcellular location">
    <subcellularLocation>
        <location evidence="1 15">Cytoplasm</location>
    </subcellularLocation>
</comment>
<gene>
    <name evidence="15" type="primary">pheT</name>
    <name evidence="20" type="ordered locus">PB2503_04512</name>
</gene>
<comment type="similarity">
    <text evidence="2 15">Belongs to the phenylalanyl-tRNA synthetase beta subunit family. Type 1 subfamily.</text>
</comment>
<dbReference type="Gene3D" id="3.50.40.10">
    <property type="entry name" value="Phenylalanyl-trna Synthetase, Chain B, domain 3"/>
    <property type="match status" value="1"/>
</dbReference>
<keyword evidence="8 15" id="KW-0547">Nucleotide-binding</keyword>
<feature type="domain" description="TRNA-binding" evidence="17">
    <location>
        <begin position="39"/>
        <end position="148"/>
    </location>
</feature>
<dbReference type="Gene3D" id="3.30.70.380">
    <property type="entry name" value="Ferrodoxin-fold anticodon-binding domain"/>
    <property type="match status" value="1"/>
</dbReference>
<feature type="binding site" evidence="15">
    <location>
        <position position="459"/>
    </location>
    <ligand>
        <name>Mg(2+)</name>
        <dbReference type="ChEBI" id="CHEBI:18420"/>
        <note>shared with alpha subunit</note>
    </ligand>
</feature>
<dbReference type="PROSITE" id="PS50886">
    <property type="entry name" value="TRBD"/>
    <property type="match status" value="1"/>
</dbReference>
<dbReference type="InterPro" id="IPR004532">
    <property type="entry name" value="Phe-tRNA-ligase_IIc_bsu_bact"/>
</dbReference>
<dbReference type="GO" id="GO:0005524">
    <property type="term" value="F:ATP binding"/>
    <property type="evidence" value="ECO:0007669"/>
    <property type="project" value="UniProtKB-UniRule"/>
</dbReference>
<dbReference type="AlphaFoldDB" id="E0TF59"/>
<dbReference type="Gene3D" id="3.30.56.10">
    <property type="match status" value="2"/>
</dbReference>
<evidence type="ECO:0000256" key="2">
    <source>
        <dbReference type="ARBA" id="ARBA00008653"/>
    </source>
</evidence>
<dbReference type="CDD" id="cd02796">
    <property type="entry name" value="tRNA_bind_bactPheRS"/>
    <property type="match status" value="1"/>
</dbReference>
<dbReference type="HOGENOM" id="CLU_016891_0_0_5"/>
<comment type="subunit">
    <text evidence="3 15">Tetramer of two alpha and two beta subunits.</text>
</comment>
<keyword evidence="5 16" id="KW-0820">tRNA-binding</keyword>
<dbReference type="SUPFAM" id="SSF50249">
    <property type="entry name" value="Nucleic acid-binding proteins"/>
    <property type="match status" value="1"/>
</dbReference>
<dbReference type="InterPro" id="IPR005146">
    <property type="entry name" value="B3/B4_tRNA-bd"/>
</dbReference>
<feature type="binding site" evidence="15">
    <location>
        <position position="460"/>
    </location>
    <ligand>
        <name>Mg(2+)</name>
        <dbReference type="ChEBI" id="CHEBI:18420"/>
        <note>shared with alpha subunit</note>
    </ligand>
</feature>
<dbReference type="InterPro" id="IPR020825">
    <property type="entry name" value="Phe-tRNA_synthase-like_B3/B4"/>
</dbReference>
<keyword evidence="6 15" id="KW-0436">Ligase</keyword>
<dbReference type="Gene3D" id="2.40.50.140">
    <property type="entry name" value="Nucleic acid-binding proteins"/>
    <property type="match status" value="1"/>
</dbReference>
<feature type="binding site" evidence="15">
    <location>
        <position position="450"/>
    </location>
    <ligand>
        <name>Mg(2+)</name>
        <dbReference type="ChEBI" id="CHEBI:18420"/>
        <note>shared with alpha subunit</note>
    </ligand>
</feature>
<sequence>MKFTLSWLKRHLETDASIDEIADMMVRIGLEVEDISNPADALSAMSVGHILRAERHPDADKLQVCTVATKDGEKQIVCGAPNARADLKVAYAPVGAYVPGIDVTLTKAKIRGVESFGMLCSASELEISDEHAGIMELPAAAAVGTPLADLLDIDDPVIDFEVTPNRPDTNGVDGVARDLAAAGLGKLITPTPVPTDGHFPCPIAIEIDDEEACPAFLGRVIRNVKNGPSPAWLQAQLKAIGLRPINALVDVTNFLSYDRARPLHVYDTSALMGTVRARRGREGESFLALDGKTYSVDADMTVIADDEKVLGLGGVMGGEASGCTEETTSVLIESALFDPLITARTGRRTGIVSDARYRFERGVDPAGVESGMDLAVQMILEICGGEVSDPLLAGSLETAREAITFPPNEVERLTGLDVTEGEKEDILLALGFEVSRGGTWEVTPPTWRPDIMGKADLVEEIARIHGFDDLPTLPLPPMPSKRQLDRPRWLETMARAGFAEAGYLETISWAFCEDQAARLFGGETAPKLSNPISSDLGRMRPSPLPGLLAAVQRNAAYGAREVRLFEVGAGYPGDAPEDQMLIAAAVQWGAGAKTWQRPPREPSVFDAKALALEILGRLGAPVDNLMTFAEGPPHYHPGRKGRLSLGPKTTLAHFGELHPTVLKALDVSGPVIAVELYPHALPPSKAKGPSRPARQTSKLMPLRRDFAFVVDKAIAADTLLKAVRGADKALISEVHLFDIYEGDGLPADRKSLAVTVTIQPKEASLDEAAINALSAKIVAQAEKAVGATLRG</sequence>
<dbReference type="KEGG" id="pbr:PB2503_04512"/>
<keyword evidence="10 15" id="KW-0460">Magnesium</keyword>
<evidence type="ECO:0000256" key="10">
    <source>
        <dbReference type="ARBA" id="ARBA00022842"/>
    </source>
</evidence>
<reference evidence="21" key="1">
    <citation type="submission" date="2010-08" db="EMBL/GenBank/DDBJ databases">
        <title>Genome sequence of Parvularcula bermudensis HTCC2503.</title>
        <authorList>
            <person name="Kang D.-M."/>
            <person name="Oh H.-M."/>
            <person name="Cho J.-C."/>
        </authorList>
    </citation>
    <scope>NUCLEOTIDE SEQUENCE [LARGE SCALE GENOMIC DNA]</scope>
    <source>
        <strain evidence="21">ATCC BAA-594 / HTCC2503 / KCTC 12087</strain>
    </source>
</reference>
<dbReference type="SUPFAM" id="SSF55681">
    <property type="entry name" value="Class II aaRS and biotin synthetases"/>
    <property type="match status" value="1"/>
</dbReference>
<evidence type="ECO:0000256" key="13">
    <source>
        <dbReference type="ARBA" id="ARBA00023146"/>
    </source>
</evidence>
<comment type="cofactor">
    <cofactor evidence="15">
        <name>Mg(2+)</name>
        <dbReference type="ChEBI" id="CHEBI:18420"/>
    </cofactor>
    <text evidence="15">Binds 2 magnesium ions per tetramer.</text>
</comment>
<dbReference type="InterPro" id="IPR045864">
    <property type="entry name" value="aa-tRNA-synth_II/BPL/LPL"/>
</dbReference>
<dbReference type="InterPro" id="IPR036690">
    <property type="entry name" value="Fdx_antiC-bd_sf"/>
</dbReference>
<proteinExistence type="inferred from homology"/>
<dbReference type="GO" id="GO:0004826">
    <property type="term" value="F:phenylalanine-tRNA ligase activity"/>
    <property type="evidence" value="ECO:0007669"/>
    <property type="project" value="UniProtKB-UniRule"/>
</dbReference>
<dbReference type="EC" id="6.1.1.20" evidence="15"/>
<evidence type="ECO:0000256" key="11">
    <source>
        <dbReference type="ARBA" id="ARBA00022884"/>
    </source>
</evidence>
<feature type="domain" description="B5" evidence="19">
    <location>
        <begin position="398"/>
        <end position="472"/>
    </location>
</feature>
<feature type="binding site" evidence="15">
    <location>
        <position position="456"/>
    </location>
    <ligand>
        <name>Mg(2+)</name>
        <dbReference type="ChEBI" id="CHEBI:18420"/>
        <note>shared with alpha subunit</note>
    </ligand>
</feature>
<dbReference type="Pfam" id="PF17759">
    <property type="entry name" value="tRNA_synthFbeta"/>
    <property type="match status" value="1"/>
</dbReference>
<evidence type="ECO:0000256" key="5">
    <source>
        <dbReference type="ARBA" id="ARBA00022555"/>
    </source>
</evidence>